<evidence type="ECO:0000313" key="1">
    <source>
        <dbReference type="EMBL" id="KAH8000160.1"/>
    </source>
</evidence>
<gene>
    <name evidence="1" type="primary">ARMC12</name>
    <name evidence="1" type="ORF">K3G42_022872</name>
</gene>
<reference evidence="1" key="1">
    <citation type="submission" date="2021-08" db="EMBL/GenBank/DDBJ databases">
        <title>The first chromosome-level gecko genome reveals the dynamic sex chromosomes of Neotropical dwarf geckos (Sphaerodactylidae: Sphaerodactylus).</title>
        <authorList>
            <person name="Pinto B.J."/>
            <person name="Keating S.E."/>
            <person name="Gamble T."/>
        </authorList>
    </citation>
    <scope>NUCLEOTIDE SEQUENCE</scope>
    <source>
        <strain evidence="1">TG3544</strain>
    </source>
</reference>
<accession>A0ACB8F489</accession>
<keyword evidence="2" id="KW-1185">Reference proteome</keyword>
<proteinExistence type="predicted"/>
<sequence>MELRASHCRDSFAPVLLSCFEAYRQQESRSLSLPWSSTVFNPEVLGQHGVGDFNGSCQGSCSSSSHSRTIPSVLNSVGTVKYRVTVTLLHNSGLSHTEVWQRGLAVEQQIQNAAVSDSGELRGLLLSLHPKLDDYAKKMVLHGITRCVYLLDKEASACTYDDIVQVASFLDDQDMGIRIQTLNALKAFAGIWKFKIKNQEFVPKILEMIASFWDNDMHIAGLRLLNGLQLPAQAHSLLKKLMPSLMDILQLGSPAAQVQVLKFLSMLAQKEDLLYSIMNCQVQAEFLNLFQPSHPGNLLFEMLVFVERLSEGRLTPHYQSVNWQYNELSLHEVLFGEDSRLSDCLLSLIIHPEEEVQIQACRVILKLQLSTDTEISIVSETDSSLSSFLFDSIGNTTVAESRLSQC</sequence>
<evidence type="ECO:0000313" key="2">
    <source>
        <dbReference type="Proteomes" id="UP000827872"/>
    </source>
</evidence>
<dbReference type="EMBL" id="CM037618">
    <property type="protein sequence ID" value="KAH8000160.1"/>
    <property type="molecule type" value="Genomic_DNA"/>
</dbReference>
<organism evidence="1 2">
    <name type="scientific">Sphaerodactylus townsendi</name>
    <dbReference type="NCBI Taxonomy" id="933632"/>
    <lineage>
        <taxon>Eukaryota</taxon>
        <taxon>Metazoa</taxon>
        <taxon>Chordata</taxon>
        <taxon>Craniata</taxon>
        <taxon>Vertebrata</taxon>
        <taxon>Euteleostomi</taxon>
        <taxon>Lepidosauria</taxon>
        <taxon>Squamata</taxon>
        <taxon>Bifurcata</taxon>
        <taxon>Gekkota</taxon>
        <taxon>Sphaerodactylidae</taxon>
        <taxon>Sphaerodactylus</taxon>
    </lineage>
</organism>
<comment type="caution">
    <text evidence="1">The sequence shown here is derived from an EMBL/GenBank/DDBJ whole genome shotgun (WGS) entry which is preliminary data.</text>
</comment>
<dbReference type="Proteomes" id="UP000827872">
    <property type="component" value="Linkage Group LG05"/>
</dbReference>
<protein>
    <submittedName>
        <fullName evidence="1">Armadillo repeat-containing protein 12</fullName>
    </submittedName>
</protein>
<name>A0ACB8F489_9SAUR</name>